<keyword evidence="2" id="KW-1185">Reference proteome</keyword>
<dbReference type="OrthoDB" id="8367463at2"/>
<evidence type="ECO:0000313" key="1">
    <source>
        <dbReference type="EMBL" id="AWM77083.1"/>
    </source>
</evidence>
<evidence type="ECO:0000313" key="2">
    <source>
        <dbReference type="Proteomes" id="UP000247763"/>
    </source>
</evidence>
<dbReference type="KEGG" id="phb:HYN04_04500"/>
<proteinExistence type="predicted"/>
<gene>
    <name evidence="1" type="ORF">HYN04_04500</name>
</gene>
<dbReference type="RefSeq" id="WP_110449652.1">
    <property type="nucleotide sequence ID" value="NZ_CP029479.1"/>
</dbReference>
<name>A0A2Z3HKN4_9CAUL</name>
<dbReference type="EMBL" id="CP029479">
    <property type="protein sequence ID" value="AWM77083.1"/>
    <property type="molecule type" value="Genomic_DNA"/>
</dbReference>
<sequence length="118" mass="12644">MRAEAEDREALALVLEALATDAGPADLAGALRTGRARIWMGEGAVLATELADEPEGPCLHVWLAAGRLEAVLALRPGLEAWARGAGCTRITLDGRKGWARVLAPFGYRRAGNEIERRL</sequence>
<dbReference type="Proteomes" id="UP000247763">
    <property type="component" value="Chromosome"/>
</dbReference>
<protein>
    <submittedName>
        <fullName evidence="1">Uncharacterized protein</fullName>
    </submittedName>
</protein>
<organism evidence="1 2">
    <name type="scientific">Phenylobacterium parvum</name>
    <dbReference type="NCBI Taxonomy" id="2201350"/>
    <lineage>
        <taxon>Bacteria</taxon>
        <taxon>Pseudomonadati</taxon>
        <taxon>Pseudomonadota</taxon>
        <taxon>Alphaproteobacteria</taxon>
        <taxon>Caulobacterales</taxon>
        <taxon>Caulobacteraceae</taxon>
        <taxon>Phenylobacterium</taxon>
    </lineage>
</organism>
<accession>A0A2Z3HKN4</accession>
<reference evidence="2" key="1">
    <citation type="submission" date="2018-05" db="EMBL/GenBank/DDBJ databases">
        <title>Genome sequencing of Phenylobacterium sp. HYN0004.</title>
        <authorList>
            <person name="Yi H."/>
            <person name="Baek C."/>
        </authorList>
    </citation>
    <scope>NUCLEOTIDE SEQUENCE [LARGE SCALE GENOMIC DNA]</scope>
    <source>
        <strain evidence="2">HYN0004</strain>
    </source>
</reference>
<dbReference type="AlphaFoldDB" id="A0A2Z3HKN4"/>